<dbReference type="EMBL" id="CM020618">
    <property type="protein sequence ID" value="KAK1858788.1"/>
    <property type="molecule type" value="Genomic_DNA"/>
</dbReference>
<keyword evidence="2" id="KW-1185">Reference proteome</keyword>
<name>A0ACC3BLK1_PYRYE</name>
<evidence type="ECO:0000313" key="1">
    <source>
        <dbReference type="EMBL" id="KAK1858788.1"/>
    </source>
</evidence>
<gene>
    <name evidence="1" type="ORF">I4F81_001388</name>
</gene>
<comment type="caution">
    <text evidence="1">The sequence shown here is derived from an EMBL/GenBank/DDBJ whole genome shotgun (WGS) entry which is preliminary data.</text>
</comment>
<proteinExistence type="predicted"/>
<accession>A0ACC3BLK1</accession>
<evidence type="ECO:0000313" key="2">
    <source>
        <dbReference type="Proteomes" id="UP000798662"/>
    </source>
</evidence>
<dbReference type="Proteomes" id="UP000798662">
    <property type="component" value="Chromosome 1"/>
</dbReference>
<organism evidence="1 2">
    <name type="scientific">Pyropia yezoensis</name>
    <name type="common">Susabi-nori</name>
    <name type="synonym">Porphyra yezoensis</name>
    <dbReference type="NCBI Taxonomy" id="2788"/>
    <lineage>
        <taxon>Eukaryota</taxon>
        <taxon>Rhodophyta</taxon>
        <taxon>Bangiophyceae</taxon>
        <taxon>Bangiales</taxon>
        <taxon>Bangiaceae</taxon>
        <taxon>Pyropia</taxon>
    </lineage>
</organism>
<reference evidence="1" key="1">
    <citation type="submission" date="2019-11" db="EMBL/GenBank/DDBJ databases">
        <title>Nori genome reveals adaptations in red seaweeds to the harsh intertidal environment.</title>
        <authorList>
            <person name="Wang D."/>
            <person name="Mao Y."/>
        </authorList>
    </citation>
    <scope>NUCLEOTIDE SEQUENCE</scope>
    <source>
        <tissue evidence="1">Gametophyte</tissue>
    </source>
</reference>
<sequence>MRHLGARFFRRYYAPLAAAADAADGGGGADRQGGGVGGGGGGAAAAAAGRAIASARAWAAGYATQGRRVRVAAAAAPAVVEVLPAGWDAPLRFFDTDPAYAAFARAHKRRATGEAAAAAAAAAAATAAEAAAAAAVAAAAGGGGGAAAADGGVPDAAAGAAGEALAAAAEGAGDGATCPIRAATARVAAALGADAAALPPLCPTLLGALAEAAAFDTGAAVRGSRLVALLSRADAEAVEAAEARVRPFTAAHDHLPAVAAPLCADILAALGAGRAVTGGTGVTAAGRRACPAAAAAAAAAAARRSAGGAAAVPPRMDVGGDGGGGGGGRGAPAGAVILCPGQGAQTVGMASAWADASPAAAAVLARADAALGTSLPGGVPLSTLMREGPKGTLDRTDVAQPAIFVASMAALAGAREMGEAADASDGGMLALVGATEEVATAIVAAVVAEMGADTVLVAANFNAPGQVVLSGSTAAIARAEVVAKAPPFKLRRAIVLDVAGAFHSPLMAPAAARLAAALADVPIAAPSVPVMANVAGAAHVAAPPDRIRNALVAQLTSPVRWAACCQALATDHALGGGPWLELAPGKTLGGMMRKINPTISVVACAEPAAAATA</sequence>
<protein>
    <submittedName>
        <fullName evidence="1">Uncharacterized protein</fullName>
    </submittedName>
</protein>